<accession>I3SH48</accession>
<sequence>MELFFAGKQSSWVEAILLVVPCGEEGLEGTGEMMGDCIPIFFVSTDLAAAAAISIISCTLSAGIPS</sequence>
<organism evidence="1">
    <name type="scientific">Lotus japonicus</name>
    <name type="common">Lotus corniculatus var. japonicus</name>
    <dbReference type="NCBI Taxonomy" id="34305"/>
    <lineage>
        <taxon>Eukaryota</taxon>
        <taxon>Viridiplantae</taxon>
        <taxon>Streptophyta</taxon>
        <taxon>Embryophyta</taxon>
        <taxon>Tracheophyta</taxon>
        <taxon>Spermatophyta</taxon>
        <taxon>Magnoliopsida</taxon>
        <taxon>eudicotyledons</taxon>
        <taxon>Gunneridae</taxon>
        <taxon>Pentapetalae</taxon>
        <taxon>rosids</taxon>
        <taxon>fabids</taxon>
        <taxon>Fabales</taxon>
        <taxon>Fabaceae</taxon>
        <taxon>Papilionoideae</taxon>
        <taxon>50 kb inversion clade</taxon>
        <taxon>NPAAA clade</taxon>
        <taxon>Hologalegina</taxon>
        <taxon>robinioid clade</taxon>
        <taxon>Loteae</taxon>
        <taxon>Lotus</taxon>
    </lineage>
</organism>
<protein>
    <submittedName>
        <fullName evidence="1">Uncharacterized protein</fullName>
    </submittedName>
</protein>
<evidence type="ECO:0000313" key="1">
    <source>
        <dbReference type="EMBL" id="AFK39590.1"/>
    </source>
</evidence>
<reference evidence="1" key="1">
    <citation type="submission" date="2012-05" db="EMBL/GenBank/DDBJ databases">
        <authorList>
            <person name="Krishnakumar V."/>
            <person name="Cheung F."/>
            <person name="Xiao Y."/>
            <person name="Chan A."/>
            <person name="Moskal W.A."/>
            <person name="Town C.D."/>
        </authorList>
    </citation>
    <scope>NUCLEOTIDE SEQUENCE</scope>
</reference>
<dbReference type="EMBL" id="BT139795">
    <property type="protein sequence ID" value="AFK39590.1"/>
    <property type="molecule type" value="mRNA"/>
</dbReference>
<name>I3SH48_LOTJA</name>
<proteinExistence type="evidence at transcript level"/>
<dbReference type="AlphaFoldDB" id="I3SH48"/>